<keyword evidence="3" id="KW-1185">Reference proteome</keyword>
<sequence length="290" mass="32524">MHQSFKTIGVELRNQRKKRSSHSSPPTNVDNTNATSSSTESNTSGDKHWNRLKRKSKESGDHRHEFAGLDTISIGSDICVNEDPKLNEDLGRRSRTSYISFSLGFKELCDDEHGDDIVSDYTTSLDNVDVIAKPPPPPPPSASLGNKKPSQPVVTNVAEVVANQVTHPIMFEPSSWPLQHSAPRFDPQETIFCFKSAFVSEMREKLQANLAKVKKDLTVLASKKEKIIVLLDENQEKLSKNQEKITITEGEFYTIEANHTLFDDEVERLSKLEEAVETSCQQILGFKPFP</sequence>
<evidence type="ECO:0000256" key="1">
    <source>
        <dbReference type="SAM" id="MobiDB-lite"/>
    </source>
</evidence>
<gene>
    <name evidence="2" type="ORF">RND71_021882</name>
</gene>
<dbReference type="Proteomes" id="UP001291623">
    <property type="component" value="Unassembled WGS sequence"/>
</dbReference>
<feature type="compositionally biased region" description="Low complexity" evidence="1">
    <location>
        <begin position="31"/>
        <end position="44"/>
    </location>
</feature>
<evidence type="ECO:0000313" key="2">
    <source>
        <dbReference type="EMBL" id="KAK4359653.1"/>
    </source>
</evidence>
<dbReference type="EMBL" id="JAVYJV010000011">
    <property type="protein sequence ID" value="KAK4359653.1"/>
    <property type="molecule type" value="Genomic_DNA"/>
</dbReference>
<comment type="caution">
    <text evidence="2">The sequence shown here is derived from an EMBL/GenBank/DDBJ whole genome shotgun (WGS) entry which is preliminary data.</text>
</comment>
<proteinExistence type="predicted"/>
<name>A0AAE1RXD5_9SOLA</name>
<evidence type="ECO:0000313" key="3">
    <source>
        <dbReference type="Proteomes" id="UP001291623"/>
    </source>
</evidence>
<feature type="region of interest" description="Disordered" evidence="1">
    <location>
        <begin position="130"/>
        <end position="150"/>
    </location>
</feature>
<feature type="region of interest" description="Disordered" evidence="1">
    <location>
        <begin position="1"/>
        <end position="64"/>
    </location>
</feature>
<accession>A0AAE1RXD5</accession>
<organism evidence="2 3">
    <name type="scientific">Anisodus tanguticus</name>
    <dbReference type="NCBI Taxonomy" id="243964"/>
    <lineage>
        <taxon>Eukaryota</taxon>
        <taxon>Viridiplantae</taxon>
        <taxon>Streptophyta</taxon>
        <taxon>Embryophyta</taxon>
        <taxon>Tracheophyta</taxon>
        <taxon>Spermatophyta</taxon>
        <taxon>Magnoliopsida</taxon>
        <taxon>eudicotyledons</taxon>
        <taxon>Gunneridae</taxon>
        <taxon>Pentapetalae</taxon>
        <taxon>asterids</taxon>
        <taxon>lamiids</taxon>
        <taxon>Solanales</taxon>
        <taxon>Solanaceae</taxon>
        <taxon>Solanoideae</taxon>
        <taxon>Hyoscyameae</taxon>
        <taxon>Anisodus</taxon>
    </lineage>
</organism>
<dbReference type="AlphaFoldDB" id="A0AAE1RXD5"/>
<reference evidence="2" key="1">
    <citation type="submission" date="2023-12" db="EMBL/GenBank/DDBJ databases">
        <title>Genome assembly of Anisodus tanguticus.</title>
        <authorList>
            <person name="Wang Y.-J."/>
        </authorList>
    </citation>
    <scope>NUCLEOTIDE SEQUENCE</scope>
    <source>
        <strain evidence="2">KB-2021</strain>
        <tissue evidence="2">Leaf</tissue>
    </source>
</reference>
<protein>
    <submittedName>
        <fullName evidence="2">Uncharacterized protein</fullName>
    </submittedName>
</protein>